<evidence type="ECO:0000313" key="1">
    <source>
        <dbReference type="EMBL" id="MDR6723256.1"/>
    </source>
</evidence>
<gene>
    <name evidence="1" type="ORF">J2W91_001708</name>
</gene>
<comment type="caution">
    <text evidence="1">The sequence shown here is derived from an EMBL/GenBank/DDBJ whole genome shotgun (WGS) entry which is preliminary data.</text>
</comment>
<accession>A0AAP5H3I5</accession>
<protein>
    <submittedName>
        <fullName evidence="1">Uncharacterized protein</fullName>
    </submittedName>
</protein>
<proteinExistence type="predicted"/>
<reference evidence="1" key="1">
    <citation type="submission" date="2023-07" db="EMBL/GenBank/DDBJ databases">
        <title>Sorghum-associated microbial communities from plants grown in Nebraska, USA.</title>
        <authorList>
            <person name="Schachtman D."/>
        </authorList>
    </citation>
    <scope>NUCLEOTIDE SEQUENCE</scope>
    <source>
        <strain evidence="1">BE80</strain>
    </source>
</reference>
<dbReference type="RefSeq" id="WP_056695806.1">
    <property type="nucleotide sequence ID" value="NZ_JAVDTR010000004.1"/>
</dbReference>
<evidence type="ECO:0000313" key="2">
    <source>
        <dbReference type="Proteomes" id="UP001254832"/>
    </source>
</evidence>
<organism evidence="1 2">
    <name type="scientific">Paenibacillus amylolyticus</name>
    <dbReference type="NCBI Taxonomy" id="1451"/>
    <lineage>
        <taxon>Bacteria</taxon>
        <taxon>Bacillati</taxon>
        <taxon>Bacillota</taxon>
        <taxon>Bacilli</taxon>
        <taxon>Bacillales</taxon>
        <taxon>Paenibacillaceae</taxon>
        <taxon>Paenibacillus</taxon>
    </lineage>
</organism>
<name>A0AAP5H3I5_PAEAM</name>
<dbReference type="EMBL" id="JAVDTR010000004">
    <property type="protein sequence ID" value="MDR6723256.1"/>
    <property type="molecule type" value="Genomic_DNA"/>
</dbReference>
<dbReference type="Proteomes" id="UP001254832">
    <property type="component" value="Unassembled WGS sequence"/>
</dbReference>
<dbReference type="AlphaFoldDB" id="A0AAP5H3I5"/>
<sequence length="198" mass="22825">MFPTVAIKGETLNRVLDVFESSEYFKPTLWGNSEKSKYQYDRGTLINEASSDQMLSEIYLRRNKSNKFEGRFSTELSPRSFLNFKFDSKIVPSQWSHIFDLSDKLAEIIKPSYGIAHVFWPIPEEVDIEYKKTFLLMDYCAQPTPVDFVQSGPAGVAMRTYFSGEVKDLFGEYFMQNTPAIVSKTLWGGIRIDLHEDP</sequence>